<keyword evidence="1" id="KW-1133">Transmembrane helix</keyword>
<gene>
    <name evidence="2" type="ORF">Cci01nite_44330</name>
</gene>
<dbReference type="RefSeq" id="WP_120316655.1">
    <property type="nucleotide sequence ID" value="NZ_BONH01000020.1"/>
</dbReference>
<accession>A0A8J3KQ78</accession>
<dbReference type="EMBL" id="BONH01000020">
    <property type="protein sequence ID" value="GIF99339.1"/>
    <property type="molecule type" value="Genomic_DNA"/>
</dbReference>
<feature type="transmembrane region" description="Helical" evidence="1">
    <location>
        <begin position="91"/>
        <end position="112"/>
    </location>
</feature>
<dbReference type="Proteomes" id="UP000659904">
    <property type="component" value="Unassembled WGS sequence"/>
</dbReference>
<evidence type="ECO:0000313" key="3">
    <source>
        <dbReference type="Proteomes" id="UP000659904"/>
    </source>
</evidence>
<organism evidence="2 3">
    <name type="scientific">Catellatospora citrea</name>
    <dbReference type="NCBI Taxonomy" id="53366"/>
    <lineage>
        <taxon>Bacteria</taxon>
        <taxon>Bacillati</taxon>
        <taxon>Actinomycetota</taxon>
        <taxon>Actinomycetes</taxon>
        <taxon>Micromonosporales</taxon>
        <taxon>Micromonosporaceae</taxon>
        <taxon>Catellatospora</taxon>
    </lineage>
</organism>
<name>A0A8J3KQ78_9ACTN</name>
<feature type="transmembrane region" description="Helical" evidence="1">
    <location>
        <begin position="34"/>
        <end position="53"/>
    </location>
</feature>
<dbReference type="Pfam" id="PF10861">
    <property type="entry name" value="DUF2784"/>
    <property type="match status" value="1"/>
</dbReference>
<keyword evidence="1" id="KW-0472">Membrane</keyword>
<proteinExistence type="predicted"/>
<evidence type="ECO:0000313" key="2">
    <source>
        <dbReference type="EMBL" id="GIF99339.1"/>
    </source>
</evidence>
<dbReference type="AlphaFoldDB" id="A0A8J3KQ78"/>
<keyword evidence="1" id="KW-0812">Transmembrane</keyword>
<comment type="caution">
    <text evidence="2">The sequence shown here is derived from an EMBL/GenBank/DDBJ whole genome shotgun (WGS) entry which is preliminary data.</text>
</comment>
<evidence type="ECO:0008006" key="4">
    <source>
        <dbReference type="Google" id="ProtNLM"/>
    </source>
</evidence>
<protein>
    <recommendedName>
        <fullName evidence="4">DUF2784 domain-containing protein</fullName>
    </recommendedName>
</protein>
<evidence type="ECO:0000256" key="1">
    <source>
        <dbReference type="SAM" id="Phobius"/>
    </source>
</evidence>
<reference evidence="2 3" key="1">
    <citation type="submission" date="2021-01" db="EMBL/GenBank/DDBJ databases">
        <title>Whole genome shotgun sequence of Catellatospora citrea NBRC 14495.</title>
        <authorList>
            <person name="Komaki H."/>
            <person name="Tamura T."/>
        </authorList>
    </citation>
    <scope>NUCLEOTIDE SEQUENCE [LARGE SCALE GENOMIC DNA]</scope>
    <source>
        <strain evidence="2 3">NBRC 14495</strain>
    </source>
</reference>
<feature type="transmembrane region" description="Helical" evidence="1">
    <location>
        <begin position="6"/>
        <end position="27"/>
    </location>
</feature>
<keyword evidence="3" id="KW-1185">Reference proteome</keyword>
<sequence length="121" mass="13564">MAYQWLAAATMVAHFAFLAYVVAGGFLAWWRPCLIWPHVVAVGWGFATVALGLDCPLTYVEDWARRKAGEQGLSRGFIDTYLTGVVYPERYTLLLQVLAGLVVLTSWVGFLLRRRAARDRA</sequence>
<dbReference type="InterPro" id="IPR021218">
    <property type="entry name" value="DUF2784"/>
</dbReference>